<dbReference type="SMART" id="SM01289">
    <property type="entry name" value="PYRIN"/>
    <property type="match status" value="1"/>
</dbReference>
<evidence type="ECO:0000313" key="7">
    <source>
        <dbReference type="Proteomes" id="UP000695026"/>
    </source>
</evidence>
<dbReference type="PRINTS" id="PR00376">
    <property type="entry name" value="IL1BCENZYME"/>
</dbReference>
<reference evidence="8" key="1">
    <citation type="submission" date="2025-08" db="UniProtKB">
        <authorList>
            <consortium name="RefSeq"/>
        </authorList>
    </citation>
    <scope>IDENTIFICATION</scope>
    <source>
        <tissue evidence="8">Liver</tissue>
    </source>
</reference>
<dbReference type="GeneID" id="103065574"/>
<dbReference type="InterPro" id="IPR004020">
    <property type="entry name" value="DAPIN"/>
</dbReference>
<keyword evidence="7" id="KW-1185">Reference proteome</keyword>
<feature type="compositionally biased region" description="Basic and acidic residues" evidence="3">
    <location>
        <begin position="107"/>
        <end position="116"/>
    </location>
</feature>
<gene>
    <name evidence="8" type="primary">CASP14</name>
</gene>
<evidence type="ECO:0000256" key="1">
    <source>
        <dbReference type="ARBA" id="ARBA00010134"/>
    </source>
</evidence>
<dbReference type="PROSITE" id="PS50824">
    <property type="entry name" value="DAPIN"/>
    <property type="match status" value="1"/>
</dbReference>
<evidence type="ECO:0000256" key="2">
    <source>
        <dbReference type="RuleBase" id="RU003971"/>
    </source>
</evidence>
<dbReference type="GO" id="GO:0006508">
    <property type="term" value="P:proteolysis"/>
    <property type="evidence" value="ECO:0007669"/>
    <property type="project" value="InterPro"/>
</dbReference>
<dbReference type="PANTHER" id="PTHR10454:SF155">
    <property type="entry name" value="CASPASE-14-LIKE"/>
    <property type="match status" value="1"/>
</dbReference>
<dbReference type="SUPFAM" id="SSF47986">
    <property type="entry name" value="DEATH domain"/>
    <property type="match status" value="1"/>
</dbReference>
<feature type="compositionally biased region" description="Basic and acidic residues" evidence="3">
    <location>
        <begin position="89"/>
        <end position="98"/>
    </location>
</feature>
<dbReference type="Gene3D" id="3.40.50.1460">
    <property type="match status" value="1"/>
</dbReference>
<dbReference type="GO" id="GO:0043525">
    <property type="term" value="P:positive regulation of neuron apoptotic process"/>
    <property type="evidence" value="ECO:0007669"/>
    <property type="project" value="TreeGrafter"/>
</dbReference>
<dbReference type="Pfam" id="PF00656">
    <property type="entry name" value="Peptidase_C14"/>
    <property type="match status" value="1"/>
</dbReference>
<dbReference type="InterPro" id="IPR001309">
    <property type="entry name" value="Pept_C14_p20"/>
</dbReference>
<dbReference type="InterPro" id="IPR015917">
    <property type="entry name" value="Pept_C14A"/>
</dbReference>
<dbReference type="InterPro" id="IPR033139">
    <property type="entry name" value="Caspase_cys_AS"/>
</dbReference>
<dbReference type="OrthoDB" id="6097640at2759"/>
<dbReference type="InterPro" id="IPR029030">
    <property type="entry name" value="Caspase-like_dom_sf"/>
</dbReference>
<sequence length="358" mass="41089">MEREKIKRVLDELSGDEFKELKYYLEIVSTEEESARSSRKISRSALDKSNSSFGLADLLVQHYTERAVPVLAVALERVPRLDLVGKLREMGAKPREPSAPKPSKTPCKRECEDAPEDEPHLERYEMRNRRVAFMMCVTKNRDGSEEDIGKMKKLFEKCRFITPLQDCINPSKEKLMDDLKEFQKYINTSTEEISCCLITLMSHGKQGIILDPDKKEIILDEIFLLFNNKNCPKLQGKPKIFIIQACQGNDRDYGIVEADDKIEKFQQQRKLPTASDYFIVYSSQKGFVSLRNSNTGSVMITAMDEVFSAHWQNWHVGDLFTKVNGMMVKQEFRLANDTDTVKACLVTESTLTKAVFLK</sequence>
<evidence type="ECO:0000259" key="5">
    <source>
        <dbReference type="PROSITE" id="PS50208"/>
    </source>
</evidence>
<name>A0A9F2R169_PYTBI</name>
<accession>A0A9F2R169</accession>
<dbReference type="PROSITE" id="PS01122">
    <property type="entry name" value="CASPASE_CYS"/>
    <property type="match status" value="1"/>
</dbReference>
<feature type="region of interest" description="Disordered" evidence="3">
    <location>
        <begin position="89"/>
        <end position="116"/>
    </location>
</feature>
<dbReference type="RefSeq" id="XP_007432733.1">
    <property type="nucleotide sequence ID" value="XM_007432671.3"/>
</dbReference>
<dbReference type="GO" id="GO:0004197">
    <property type="term" value="F:cysteine-type endopeptidase activity"/>
    <property type="evidence" value="ECO:0007669"/>
    <property type="project" value="InterPro"/>
</dbReference>
<dbReference type="PANTHER" id="PTHR10454">
    <property type="entry name" value="CASPASE"/>
    <property type="match status" value="1"/>
</dbReference>
<evidence type="ECO:0000259" key="6">
    <source>
        <dbReference type="PROSITE" id="PS50824"/>
    </source>
</evidence>
<evidence type="ECO:0000256" key="3">
    <source>
        <dbReference type="SAM" id="MobiDB-lite"/>
    </source>
</evidence>
<dbReference type="InterPro" id="IPR011029">
    <property type="entry name" value="DEATH-like_dom_sf"/>
</dbReference>
<dbReference type="InterPro" id="IPR002398">
    <property type="entry name" value="Pept_C14"/>
</dbReference>
<dbReference type="KEGG" id="pbi:103065574"/>
<dbReference type="SMART" id="SM00115">
    <property type="entry name" value="CASc"/>
    <property type="match status" value="1"/>
</dbReference>
<evidence type="ECO:0000313" key="8">
    <source>
        <dbReference type="RefSeq" id="XP_007432733.1"/>
    </source>
</evidence>
<evidence type="ECO:0000259" key="4">
    <source>
        <dbReference type="PROSITE" id="PS50207"/>
    </source>
</evidence>
<dbReference type="InterPro" id="IPR011600">
    <property type="entry name" value="Pept_C14_caspase"/>
</dbReference>
<dbReference type="AlphaFoldDB" id="A0A9F2R169"/>
<feature type="domain" description="Caspase family p20" evidence="5">
    <location>
        <begin position="141"/>
        <end position="250"/>
    </location>
</feature>
<feature type="domain" description="Caspase family p10" evidence="4">
    <location>
        <begin position="267"/>
        <end position="358"/>
    </location>
</feature>
<dbReference type="PROSITE" id="PS50208">
    <property type="entry name" value="CASPASE_P20"/>
    <property type="match status" value="1"/>
</dbReference>
<dbReference type="CTD" id="23581"/>
<feature type="domain" description="Pyrin" evidence="6">
    <location>
        <begin position="1"/>
        <end position="65"/>
    </location>
</feature>
<comment type="similarity">
    <text evidence="1 2">Belongs to the peptidase C14A family.</text>
</comment>
<dbReference type="InterPro" id="IPR002138">
    <property type="entry name" value="Pept_C14_p10"/>
</dbReference>
<dbReference type="Gene3D" id="1.10.533.10">
    <property type="entry name" value="Death Domain, Fas"/>
    <property type="match status" value="1"/>
</dbReference>
<organism evidence="7 8">
    <name type="scientific">Python bivittatus</name>
    <name type="common">Burmese python</name>
    <name type="synonym">Python molurus bivittatus</name>
    <dbReference type="NCBI Taxonomy" id="176946"/>
    <lineage>
        <taxon>Eukaryota</taxon>
        <taxon>Metazoa</taxon>
        <taxon>Chordata</taxon>
        <taxon>Craniata</taxon>
        <taxon>Vertebrata</taxon>
        <taxon>Euteleostomi</taxon>
        <taxon>Lepidosauria</taxon>
        <taxon>Squamata</taxon>
        <taxon>Bifurcata</taxon>
        <taxon>Unidentata</taxon>
        <taxon>Episquamata</taxon>
        <taxon>Toxicofera</taxon>
        <taxon>Serpentes</taxon>
        <taxon>Henophidia</taxon>
        <taxon>Pythonidae</taxon>
        <taxon>Python</taxon>
    </lineage>
</organism>
<dbReference type="Pfam" id="PF02758">
    <property type="entry name" value="PYRIN"/>
    <property type="match status" value="1"/>
</dbReference>
<dbReference type="PROSITE" id="PS50207">
    <property type="entry name" value="CASPASE_P10"/>
    <property type="match status" value="1"/>
</dbReference>
<dbReference type="OMA" id="TSCIDPD"/>
<dbReference type="Proteomes" id="UP000695026">
    <property type="component" value="Unplaced"/>
</dbReference>
<proteinExistence type="inferred from homology"/>
<protein>
    <submittedName>
        <fullName evidence="8">Caspase-14</fullName>
    </submittedName>
</protein>
<dbReference type="GO" id="GO:0005829">
    <property type="term" value="C:cytosol"/>
    <property type="evidence" value="ECO:0007669"/>
    <property type="project" value="TreeGrafter"/>
</dbReference>
<dbReference type="SUPFAM" id="SSF52129">
    <property type="entry name" value="Caspase-like"/>
    <property type="match status" value="1"/>
</dbReference>